<evidence type="ECO:0000256" key="1">
    <source>
        <dbReference type="SAM" id="MobiDB-lite"/>
    </source>
</evidence>
<reference evidence="3" key="1">
    <citation type="journal article" date="2019" name="Int. J. Syst. Evol. Microbiol.">
        <title>The Global Catalogue of Microorganisms (GCM) 10K type strain sequencing project: providing services to taxonomists for standard genome sequencing and annotation.</title>
        <authorList>
            <consortium name="The Broad Institute Genomics Platform"/>
            <consortium name="The Broad Institute Genome Sequencing Center for Infectious Disease"/>
            <person name="Wu L."/>
            <person name="Ma J."/>
        </authorList>
    </citation>
    <scope>NUCLEOTIDE SEQUENCE [LARGE SCALE GENOMIC DNA]</scope>
    <source>
        <strain evidence="3">JCM 18081</strain>
    </source>
</reference>
<evidence type="ECO:0008006" key="4">
    <source>
        <dbReference type="Google" id="ProtNLM"/>
    </source>
</evidence>
<sequence length="271" mass="28496">MTTRSDGPRNVSAVLNALHERERDGTVIVSGVPGGRIHVRRGLVVSIDTPGAPGAESILLRSGRVTDAAWTAVRAVCRDEEGRLADELAARSLLTATEFEVVCAAAVFDAAFALALSSPESWEVAEPVPVPVSGPAFAPRRIAAETTRRLAVLGDLWMPASALAALRVRPAESVPSRLPPRYGTLLGAANERRTPRDLAFALGRGTYAVMLDLARMHALGLLRETPQGTDARPSTAPRSPAHGAETPVPVPAASLPRRTPGAHQLGGAERS</sequence>
<dbReference type="Proteomes" id="UP001501265">
    <property type="component" value="Unassembled WGS sequence"/>
</dbReference>
<proteinExistence type="predicted"/>
<comment type="caution">
    <text evidence="2">The sequence shown here is derived from an EMBL/GenBank/DDBJ whole genome shotgun (WGS) entry which is preliminary data.</text>
</comment>
<feature type="region of interest" description="Disordered" evidence="1">
    <location>
        <begin position="224"/>
        <end position="271"/>
    </location>
</feature>
<protein>
    <recommendedName>
        <fullName evidence="4">DUF4388 domain-containing protein</fullName>
    </recommendedName>
</protein>
<dbReference type="RefSeq" id="WP_345621219.1">
    <property type="nucleotide sequence ID" value="NZ_BAABIG010000039.1"/>
</dbReference>
<evidence type="ECO:0000313" key="2">
    <source>
        <dbReference type="EMBL" id="GAA4806166.1"/>
    </source>
</evidence>
<dbReference type="EMBL" id="BAABIG010000039">
    <property type="protein sequence ID" value="GAA4806166.1"/>
    <property type="molecule type" value="Genomic_DNA"/>
</dbReference>
<accession>A0ABP9C8E6</accession>
<name>A0ABP9C8E6_9ACTN</name>
<organism evidence="2 3">
    <name type="scientific">Streptomyces ziwulingensis</name>
    <dbReference type="NCBI Taxonomy" id="1045501"/>
    <lineage>
        <taxon>Bacteria</taxon>
        <taxon>Bacillati</taxon>
        <taxon>Actinomycetota</taxon>
        <taxon>Actinomycetes</taxon>
        <taxon>Kitasatosporales</taxon>
        <taxon>Streptomycetaceae</taxon>
        <taxon>Streptomyces</taxon>
    </lineage>
</organism>
<gene>
    <name evidence="2" type="ORF">GCM10023220_40070</name>
</gene>
<keyword evidence="3" id="KW-1185">Reference proteome</keyword>
<evidence type="ECO:0000313" key="3">
    <source>
        <dbReference type="Proteomes" id="UP001501265"/>
    </source>
</evidence>